<proteinExistence type="predicted"/>
<evidence type="ECO:0000313" key="1">
    <source>
        <dbReference type="EMBL" id="KAF0713934.1"/>
    </source>
</evidence>
<reference evidence="1 2" key="1">
    <citation type="submission" date="2019-06" db="EMBL/GenBank/DDBJ databases">
        <title>Genomics analysis of Aphanomyces spp. identifies a new class of oomycete effector associated with host adaptation.</title>
        <authorList>
            <person name="Gaulin E."/>
        </authorList>
    </citation>
    <scope>NUCLEOTIDE SEQUENCE [LARGE SCALE GENOMIC DNA]</scope>
    <source>
        <strain evidence="1 2">E</strain>
    </source>
</reference>
<dbReference type="AlphaFoldDB" id="A0A6A4ZP22"/>
<accession>A0A6A4ZP22</accession>
<sequence>MQANTRAIVWSTITEDFVAANEKNVQLDDQATNFPLEVTEAEEIDVAPITSIPRPQRPIVPVGVPTIALEEAPSVTTQINRSQEFKVEDPT</sequence>
<comment type="caution">
    <text evidence="1">The sequence shown here is derived from an EMBL/GenBank/DDBJ whole genome shotgun (WGS) entry which is preliminary data.</text>
</comment>
<dbReference type="Proteomes" id="UP000469452">
    <property type="component" value="Unassembled WGS sequence"/>
</dbReference>
<dbReference type="EMBL" id="VJMI01017384">
    <property type="protein sequence ID" value="KAF0713934.1"/>
    <property type="molecule type" value="Genomic_DNA"/>
</dbReference>
<name>A0A6A4ZP22_APHAT</name>
<organism evidence="1 2">
    <name type="scientific">Aphanomyces astaci</name>
    <name type="common">Crayfish plague agent</name>
    <dbReference type="NCBI Taxonomy" id="112090"/>
    <lineage>
        <taxon>Eukaryota</taxon>
        <taxon>Sar</taxon>
        <taxon>Stramenopiles</taxon>
        <taxon>Oomycota</taxon>
        <taxon>Saprolegniomycetes</taxon>
        <taxon>Saprolegniales</taxon>
        <taxon>Verrucalvaceae</taxon>
        <taxon>Aphanomyces</taxon>
    </lineage>
</organism>
<gene>
    <name evidence="1" type="ORF">AaE_011669</name>
</gene>
<evidence type="ECO:0000313" key="2">
    <source>
        <dbReference type="Proteomes" id="UP000469452"/>
    </source>
</evidence>
<protein>
    <submittedName>
        <fullName evidence="1">Uncharacterized protein</fullName>
    </submittedName>
</protein>